<dbReference type="EMBL" id="JBFOLJ010000003">
    <property type="protein sequence ID" value="KAL2550748.1"/>
    <property type="molecule type" value="Genomic_DNA"/>
</dbReference>
<evidence type="ECO:0000313" key="1">
    <source>
        <dbReference type="EMBL" id="KAL2550748.1"/>
    </source>
</evidence>
<reference evidence="2" key="1">
    <citation type="submission" date="2024-07" db="EMBL/GenBank/DDBJ databases">
        <title>Two chromosome-level genome assemblies of Korean endemic species Abeliophyllum distichum and Forsythia ovata (Oleaceae).</title>
        <authorList>
            <person name="Jang H."/>
        </authorList>
    </citation>
    <scope>NUCLEOTIDE SEQUENCE [LARGE SCALE GENOMIC DNA]</scope>
</reference>
<evidence type="ECO:0000313" key="2">
    <source>
        <dbReference type="Proteomes" id="UP001604277"/>
    </source>
</evidence>
<name>A0ABD1WPW5_9LAMI</name>
<sequence length="104" mass="11956">MMREDIGDLLDSMEIQNYHIDHILGNYYIVSRATRTIHGFAGAILTKLFYDLKEKRLSHSDLMGVSQLLQTLRPQRSDIVSGLTPMLASKFDIWKLMQLMLSKA</sequence>
<protein>
    <submittedName>
        <fullName evidence="1">Uncharacterized protein</fullName>
    </submittedName>
</protein>
<gene>
    <name evidence="1" type="ORF">Fot_12278</name>
</gene>
<dbReference type="AlphaFoldDB" id="A0ABD1WPW5"/>
<dbReference type="Proteomes" id="UP001604277">
    <property type="component" value="Unassembled WGS sequence"/>
</dbReference>
<organism evidence="1 2">
    <name type="scientific">Forsythia ovata</name>
    <dbReference type="NCBI Taxonomy" id="205694"/>
    <lineage>
        <taxon>Eukaryota</taxon>
        <taxon>Viridiplantae</taxon>
        <taxon>Streptophyta</taxon>
        <taxon>Embryophyta</taxon>
        <taxon>Tracheophyta</taxon>
        <taxon>Spermatophyta</taxon>
        <taxon>Magnoliopsida</taxon>
        <taxon>eudicotyledons</taxon>
        <taxon>Gunneridae</taxon>
        <taxon>Pentapetalae</taxon>
        <taxon>asterids</taxon>
        <taxon>lamiids</taxon>
        <taxon>Lamiales</taxon>
        <taxon>Oleaceae</taxon>
        <taxon>Forsythieae</taxon>
        <taxon>Forsythia</taxon>
    </lineage>
</organism>
<proteinExistence type="predicted"/>
<accession>A0ABD1WPW5</accession>
<keyword evidence="2" id="KW-1185">Reference proteome</keyword>
<comment type="caution">
    <text evidence="1">The sequence shown here is derived from an EMBL/GenBank/DDBJ whole genome shotgun (WGS) entry which is preliminary data.</text>
</comment>